<dbReference type="Proteomes" id="UP000327085">
    <property type="component" value="Chromosome 5"/>
</dbReference>
<dbReference type="SUPFAM" id="SSF53098">
    <property type="entry name" value="Ribonuclease H-like"/>
    <property type="match status" value="1"/>
</dbReference>
<feature type="region of interest" description="Disordered" evidence="1">
    <location>
        <begin position="89"/>
        <end position="113"/>
    </location>
</feature>
<dbReference type="PANTHER" id="PTHR47074">
    <property type="entry name" value="BNAC02G40300D PROTEIN"/>
    <property type="match status" value="1"/>
</dbReference>
<dbReference type="PANTHER" id="PTHR47074:SF11">
    <property type="entry name" value="REVERSE TRANSCRIPTASE-LIKE PROTEIN"/>
    <property type="match status" value="1"/>
</dbReference>
<evidence type="ECO:0000313" key="3">
    <source>
        <dbReference type="Proteomes" id="UP000327085"/>
    </source>
</evidence>
<evidence type="ECO:0000313" key="2">
    <source>
        <dbReference type="EMBL" id="VVA38820.1"/>
    </source>
</evidence>
<sequence length="113" mass="12204">MVERDWLLTHICFFMLDLDNELPPRNGWIKVNFDSAWGWSSHKAGLGVVARGSNGLLIGGMAIPTRSSSVLMVEALAALHALARLGRSRMPSPISNGTGSPAKGIELPTSQHR</sequence>
<dbReference type="InParanoid" id="A0A5E4GGP3"/>
<protein>
    <submittedName>
        <fullName evidence="2">PREDICTED: reverse mRNAase</fullName>
    </submittedName>
</protein>
<reference evidence="3" key="1">
    <citation type="journal article" date="2020" name="Plant J.">
        <title>Transposons played a major role in the diversification between the closely related almond and peach genomes: results from the almond genome sequence.</title>
        <authorList>
            <person name="Alioto T."/>
            <person name="Alexiou K.G."/>
            <person name="Bardil A."/>
            <person name="Barteri F."/>
            <person name="Castanera R."/>
            <person name="Cruz F."/>
            <person name="Dhingra A."/>
            <person name="Duval H."/>
            <person name="Fernandez I Marti A."/>
            <person name="Frias L."/>
            <person name="Galan B."/>
            <person name="Garcia J.L."/>
            <person name="Howad W."/>
            <person name="Gomez-Garrido J."/>
            <person name="Gut M."/>
            <person name="Julca I."/>
            <person name="Morata J."/>
            <person name="Puigdomenech P."/>
            <person name="Ribeca P."/>
            <person name="Rubio Cabetas M.J."/>
            <person name="Vlasova A."/>
            <person name="Wirthensohn M."/>
            <person name="Garcia-Mas J."/>
            <person name="Gabaldon T."/>
            <person name="Casacuberta J.M."/>
            <person name="Arus P."/>
        </authorList>
    </citation>
    <scope>NUCLEOTIDE SEQUENCE [LARGE SCALE GENOMIC DNA]</scope>
    <source>
        <strain evidence="3">cv. Texas</strain>
    </source>
</reference>
<accession>A0A5E4GGP3</accession>
<gene>
    <name evidence="2" type="ORF">ALMOND_2B011621</name>
</gene>
<proteinExistence type="predicted"/>
<organism evidence="2 3">
    <name type="scientific">Prunus dulcis</name>
    <name type="common">Almond</name>
    <name type="synonym">Amygdalus dulcis</name>
    <dbReference type="NCBI Taxonomy" id="3755"/>
    <lineage>
        <taxon>Eukaryota</taxon>
        <taxon>Viridiplantae</taxon>
        <taxon>Streptophyta</taxon>
        <taxon>Embryophyta</taxon>
        <taxon>Tracheophyta</taxon>
        <taxon>Spermatophyta</taxon>
        <taxon>Magnoliopsida</taxon>
        <taxon>eudicotyledons</taxon>
        <taxon>Gunneridae</taxon>
        <taxon>Pentapetalae</taxon>
        <taxon>rosids</taxon>
        <taxon>fabids</taxon>
        <taxon>Rosales</taxon>
        <taxon>Rosaceae</taxon>
        <taxon>Amygdaloideae</taxon>
        <taxon>Amygdaleae</taxon>
        <taxon>Prunus</taxon>
    </lineage>
</organism>
<evidence type="ECO:0000256" key="1">
    <source>
        <dbReference type="SAM" id="MobiDB-lite"/>
    </source>
</evidence>
<dbReference type="AlphaFoldDB" id="A0A5E4GGP3"/>
<name>A0A5E4GGP3_PRUDU</name>
<dbReference type="InterPro" id="IPR012337">
    <property type="entry name" value="RNaseH-like_sf"/>
</dbReference>
<dbReference type="Gramene" id="VVA38820">
    <property type="protein sequence ID" value="VVA38820"/>
    <property type="gene ID" value="Prudul26B011621"/>
</dbReference>
<dbReference type="InterPro" id="IPR052929">
    <property type="entry name" value="RNase_H-like_EbsB-rel"/>
</dbReference>
<dbReference type="EMBL" id="CABIKO010000695">
    <property type="protein sequence ID" value="VVA38820.1"/>
    <property type="molecule type" value="Genomic_DNA"/>
</dbReference>